<feature type="transmembrane region" description="Helical" evidence="6">
    <location>
        <begin position="123"/>
        <end position="144"/>
    </location>
</feature>
<protein>
    <submittedName>
        <fullName evidence="7">ABC transporter permease</fullName>
    </submittedName>
</protein>
<feature type="transmembrane region" description="Helical" evidence="6">
    <location>
        <begin position="78"/>
        <end position="102"/>
    </location>
</feature>
<dbReference type="CDD" id="cd06579">
    <property type="entry name" value="TM_PBP1_transp_AraH_like"/>
    <property type="match status" value="1"/>
</dbReference>
<dbReference type="PANTHER" id="PTHR32196:SF72">
    <property type="entry name" value="RIBOSE IMPORT PERMEASE PROTEIN RBSC"/>
    <property type="match status" value="1"/>
</dbReference>
<keyword evidence="5 6" id="KW-0472">Membrane</keyword>
<feature type="transmembrane region" description="Helical" evidence="6">
    <location>
        <begin position="12"/>
        <end position="30"/>
    </location>
</feature>
<feature type="transmembrane region" description="Helical" evidence="6">
    <location>
        <begin position="248"/>
        <end position="265"/>
    </location>
</feature>
<accession>A0A497E401</accession>
<keyword evidence="4 6" id="KW-1133">Transmembrane helix</keyword>
<evidence type="ECO:0000256" key="4">
    <source>
        <dbReference type="ARBA" id="ARBA00022989"/>
    </source>
</evidence>
<evidence type="ECO:0000256" key="6">
    <source>
        <dbReference type="SAM" id="Phobius"/>
    </source>
</evidence>
<organism evidence="7 8">
    <name type="scientific">Aerophobetes bacterium</name>
    <dbReference type="NCBI Taxonomy" id="2030807"/>
    <lineage>
        <taxon>Bacteria</taxon>
        <taxon>Candidatus Aerophobota</taxon>
    </lineage>
</organism>
<dbReference type="GO" id="GO:0005886">
    <property type="term" value="C:plasma membrane"/>
    <property type="evidence" value="ECO:0007669"/>
    <property type="project" value="UniProtKB-SubCell"/>
</dbReference>
<feature type="transmembrane region" description="Helical" evidence="6">
    <location>
        <begin position="299"/>
        <end position="316"/>
    </location>
</feature>
<dbReference type="InterPro" id="IPR001851">
    <property type="entry name" value="ABC_transp_permease"/>
</dbReference>
<gene>
    <name evidence="7" type="ORF">DRJ00_05200</name>
</gene>
<dbReference type="EMBL" id="QMPZ01000066">
    <property type="protein sequence ID" value="RLE09049.1"/>
    <property type="molecule type" value="Genomic_DNA"/>
</dbReference>
<comment type="subcellular location">
    <subcellularLocation>
        <location evidence="1">Cell membrane</location>
        <topology evidence="1">Multi-pass membrane protein</topology>
    </subcellularLocation>
</comment>
<evidence type="ECO:0000256" key="1">
    <source>
        <dbReference type="ARBA" id="ARBA00004651"/>
    </source>
</evidence>
<dbReference type="Proteomes" id="UP000279422">
    <property type="component" value="Unassembled WGS sequence"/>
</dbReference>
<keyword evidence="2" id="KW-1003">Cell membrane</keyword>
<evidence type="ECO:0000256" key="3">
    <source>
        <dbReference type="ARBA" id="ARBA00022692"/>
    </source>
</evidence>
<feature type="transmembrane region" description="Helical" evidence="6">
    <location>
        <begin position="217"/>
        <end position="236"/>
    </location>
</feature>
<dbReference type="GO" id="GO:0022857">
    <property type="term" value="F:transmembrane transporter activity"/>
    <property type="evidence" value="ECO:0007669"/>
    <property type="project" value="InterPro"/>
</dbReference>
<feature type="transmembrane region" description="Helical" evidence="6">
    <location>
        <begin position="42"/>
        <end position="66"/>
    </location>
</feature>
<keyword evidence="3 6" id="KW-0812">Transmembrane</keyword>
<proteinExistence type="predicted"/>
<evidence type="ECO:0000313" key="7">
    <source>
        <dbReference type="EMBL" id="RLE09049.1"/>
    </source>
</evidence>
<dbReference type="Pfam" id="PF02653">
    <property type="entry name" value="BPD_transp_2"/>
    <property type="match status" value="1"/>
</dbReference>
<dbReference type="AlphaFoldDB" id="A0A497E401"/>
<evidence type="ECO:0000256" key="2">
    <source>
        <dbReference type="ARBA" id="ARBA00022475"/>
    </source>
</evidence>
<dbReference type="PANTHER" id="PTHR32196">
    <property type="entry name" value="ABC TRANSPORTER PERMEASE PROTEIN YPHD-RELATED-RELATED"/>
    <property type="match status" value="1"/>
</dbReference>
<evidence type="ECO:0000256" key="5">
    <source>
        <dbReference type="ARBA" id="ARBA00023136"/>
    </source>
</evidence>
<comment type="caution">
    <text evidence="7">The sequence shown here is derived from an EMBL/GenBank/DDBJ whole genome shotgun (WGS) entry which is preliminary data.</text>
</comment>
<reference evidence="7 8" key="1">
    <citation type="submission" date="2018-06" db="EMBL/GenBank/DDBJ databases">
        <title>Extensive metabolic versatility and redundancy in microbially diverse, dynamic hydrothermal sediments.</title>
        <authorList>
            <person name="Dombrowski N."/>
            <person name="Teske A."/>
            <person name="Baker B.J."/>
        </authorList>
    </citation>
    <scope>NUCLEOTIDE SEQUENCE [LARGE SCALE GENOMIC DNA]</scope>
    <source>
        <strain evidence="7">B47_G16</strain>
    </source>
</reference>
<name>A0A497E401_UNCAE</name>
<feature type="transmembrane region" description="Helical" evidence="6">
    <location>
        <begin position="272"/>
        <end position="293"/>
    </location>
</feature>
<sequence length="321" mass="34199">MNFTKLNLGRYRTQLGLITIFALILASFMLTSPRVFLRPTIYLAFLSTVPFVGIMGLGLTLVLISGEIDMSFPSVMAFSGYVCATIFSATGSIVLGVVGGLASGAGIGALNGTLIRRIGIPSIVVTLGMMFLIRGCINVLSGGLGKSFTVLIGHPLHSALAGKIGGFIPAQSVWFVALTVILWLILFRHKFGNYVLFVGDNEGAARMMGINVDRTKTIVFILMGTLAAFAGLIDSFRMLKWWPTMGEGYMLTTFATVFVGGTSMFGGEGTILGTFIGAFLIGSLEAGIVAAGLSGFWTQVIYGLLILIAVTIHTLLRRKEE</sequence>
<evidence type="ECO:0000313" key="8">
    <source>
        <dbReference type="Proteomes" id="UP000279422"/>
    </source>
</evidence>
<feature type="transmembrane region" description="Helical" evidence="6">
    <location>
        <begin position="164"/>
        <end position="187"/>
    </location>
</feature>